<organism evidence="3 4">
    <name type="scientific">Candidatus Iainarchaeum sp</name>
    <dbReference type="NCBI Taxonomy" id="3101447"/>
    <lineage>
        <taxon>Archaea</taxon>
        <taxon>Candidatus Iainarchaeota</taxon>
        <taxon>Candidatus Iainarchaeia</taxon>
        <taxon>Candidatus Iainarchaeales</taxon>
        <taxon>Candidatus Iainarchaeaceae</taxon>
        <taxon>Candidatus Iainarchaeum</taxon>
    </lineage>
</organism>
<evidence type="ECO:0008006" key="6">
    <source>
        <dbReference type="Google" id="ProtNLM"/>
    </source>
</evidence>
<protein>
    <recommendedName>
        <fullName evidence="6">Glycosyltransferase RgtA/B/C/D-like domain-containing protein</fullName>
    </recommendedName>
</protein>
<feature type="transmembrane region" description="Helical" evidence="1">
    <location>
        <begin position="396"/>
        <end position="415"/>
    </location>
</feature>
<feature type="transmembrane region" description="Helical" evidence="1">
    <location>
        <begin position="344"/>
        <end position="365"/>
    </location>
</feature>
<keyword evidence="1" id="KW-0472">Membrane</keyword>
<name>A0A7J4KZN9_9ARCH</name>
<keyword evidence="1" id="KW-1133">Transmembrane helix</keyword>
<sequence length="434" mass="48179">MKVLGLGIQESRFWRFADFAIFAGLLIALAFTIFSQAVANLQADSIDYYSMLQKLAEPEAKPIVSSLHFMQQRLPGYPIAALIPYYFASFFMEPLVQAEELTDFGQGFQTAIPSRPFPLREVFFKNILLPLSDAVLEWKVLFALLFTSYAMLFAGIFYTLKALLLEKTKIAWASLIMVAVFASSVFLQNIILTPAYATLAAFGFSAVFCYFFIKGFLEKSQKAGILAGIALGFLALARPEGFLLFALLAFFLLFYAKKPLGFLKTLLPGIALAFGLLLAYNFLVFGNALHFGFLASDINTFGFDAGFAFKSLFHPESGILFWSPLIVIGIIGLLAFPEKKHLRILGFCSLALILFLLFRIPIMYYCTENTVLSMGGVPVSCFAGEAQKLSLVRSDINRYVSVLLPFAILGLAELARHASKLLAGKNQLKKQKKR</sequence>
<feature type="transmembrane region" description="Helical" evidence="1">
    <location>
        <begin position="266"/>
        <end position="284"/>
    </location>
</feature>
<feature type="transmembrane region" description="Helical" evidence="1">
    <location>
        <begin position="291"/>
        <end position="313"/>
    </location>
</feature>
<feature type="transmembrane region" description="Helical" evidence="1">
    <location>
        <begin position="225"/>
        <end position="254"/>
    </location>
</feature>
<dbReference type="Proteomes" id="UP000590964">
    <property type="component" value="Unassembled WGS sequence"/>
</dbReference>
<dbReference type="EMBL" id="DUFW01000046">
    <property type="protein sequence ID" value="HIH21583.1"/>
    <property type="molecule type" value="Genomic_DNA"/>
</dbReference>
<keyword evidence="1" id="KW-0812">Transmembrane</keyword>
<gene>
    <name evidence="2" type="ORF">HA222_02895</name>
    <name evidence="3" type="ORF">HA227_01050</name>
</gene>
<feature type="transmembrane region" description="Helical" evidence="1">
    <location>
        <begin position="170"/>
        <end position="187"/>
    </location>
</feature>
<dbReference type="AlphaFoldDB" id="A0A7J4KZN9"/>
<feature type="transmembrane region" description="Helical" evidence="1">
    <location>
        <begin position="193"/>
        <end position="213"/>
    </location>
</feature>
<dbReference type="Proteomes" id="UP000527315">
    <property type="component" value="Unassembled WGS sequence"/>
</dbReference>
<evidence type="ECO:0000256" key="1">
    <source>
        <dbReference type="SAM" id="Phobius"/>
    </source>
</evidence>
<dbReference type="EMBL" id="DUFJ01000027">
    <property type="protein sequence ID" value="HIH32816.1"/>
    <property type="molecule type" value="Genomic_DNA"/>
</dbReference>
<evidence type="ECO:0000313" key="3">
    <source>
        <dbReference type="EMBL" id="HIH32816.1"/>
    </source>
</evidence>
<feature type="transmembrane region" description="Helical" evidence="1">
    <location>
        <begin position="138"/>
        <end position="158"/>
    </location>
</feature>
<proteinExistence type="predicted"/>
<evidence type="ECO:0000313" key="5">
    <source>
        <dbReference type="Proteomes" id="UP000590964"/>
    </source>
</evidence>
<feature type="transmembrane region" description="Helical" evidence="1">
    <location>
        <begin position="20"/>
        <end position="41"/>
    </location>
</feature>
<feature type="transmembrane region" description="Helical" evidence="1">
    <location>
        <begin position="319"/>
        <end position="337"/>
    </location>
</feature>
<accession>A0A7J4KZN9</accession>
<evidence type="ECO:0000313" key="4">
    <source>
        <dbReference type="Proteomes" id="UP000527315"/>
    </source>
</evidence>
<comment type="caution">
    <text evidence="3">The sequence shown here is derived from an EMBL/GenBank/DDBJ whole genome shotgun (WGS) entry which is preliminary data.</text>
</comment>
<evidence type="ECO:0000313" key="2">
    <source>
        <dbReference type="EMBL" id="HIH21583.1"/>
    </source>
</evidence>
<reference evidence="3 5" key="1">
    <citation type="journal article" date="2020" name="bioRxiv">
        <title>A rank-normalized archaeal taxonomy based on genome phylogeny resolves widespread incomplete and uneven classifications.</title>
        <authorList>
            <person name="Rinke C."/>
            <person name="Chuvochina M."/>
            <person name="Mussig A.J."/>
            <person name="Chaumeil P.-A."/>
            <person name="Waite D.W."/>
            <person name="Whitman W.B."/>
            <person name="Parks D.H."/>
            <person name="Hugenholtz P."/>
        </authorList>
    </citation>
    <scope>NUCLEOTIDE SEQUENCE</scope>
    <source>
        <strain evidence="3">UBA10036</strain>
    </source>
</reference>